<sequence>MTAGFTSFVIFAGMRTGSNLLESTLNDVPGIRCYGEAFNPYILGWPNTDDLWGITMAQRETDPLPLLEQLRKPRRYLSGFRYFHDHDPRVFDAIMQDRSCAKVILTRNPLESYVSTRLAWETDQWKLNETETPIEIQITYDGPEFRQSLSETDTFQQKIIRSLQISGQSAFILSYPDLRDTEVLTGLVRWLGRTEVERVDPSRHLVPQNPQDMEAKVGNFAAMQADLHGLDPFLLYHLPNYEPRRGPSVPSFVATEAGRGLLFMPVRGGPTAGITAWLTGLGALQADFTQTSLRQWKRGHPGHRSFTVLRHPLHRAWDAFLHLLGEAPAEMRALLRNVHRVPLPPDAELAALSEEQSRDLFLDFLGFLKRNLNGQTTLPVNQNWASQSEIIAGFARFGSPDAIIREHRMVEDLAHLAASIGVPDPQLDRLSTDHRPDFLSDRKLIDAAHAAYQRDYMAFGYEKTP</sequence>
<evidence type="ECO:0008006" key="3">
    <source>
        <dbReference type="Google" id="ProtNLM"/>
    </source>
</evidence>
<reference evidence="1" key="1">
    <citation type="submission" date="2021-01" db="EMBL/GenBank/DDBJ databases">
        <title>Paracoccus amoyensis sp. nov., isolated from the surface seawater along the coast of Xiamen Island, China.</title>
        <authorList>
            <person name="Lyu L."/>
        </authorList>
    </citation>
    <scope>NUCLEOTIDE SEQUENCE</scope>
    <source>
        <strain evidence="1">MJ17</strain>
    </source>
</reference>
<dbReference type="GO" id="GO:0008146">
    <property type="term" value="F:sulfotransferase activity"/>
    <property type="evidence" value="ECO:0007669"/>
    <property type="project" value="InterPro"/>
</dbReference>
<keyword evidence="2" id="KW-1185">Reference proteome</keyword>
<evidence type="ECO:0000313" key="1">
    <source>
        <dbReference type="EMBL" id="MBK4214442.1"/>
    </source>
</evidence>
<dbReference type="EMBL" id="JAEPRQ010000001">
    <property type="protein sequence ID" value="MBK4214442.1"/>
    <property type="molecule type" value="Genomic_DNA"/>
</dbReference>
<evidence type="ECO:0000313" key="2">
    <source>
        <dbReference type="Proteomes" id="UP000640485"/>
    </source>
</evidence>
<gene>
    <name evidence="1" type="ORF">JJJ17_00735</name>
</gene>
<name>A0A934VWY7_9RHOB</name>
<organism evidence="1 2">
    <name type="scientific">Paracoccus caeni</name>
    <dbReference type="NCBI Taxonomy" id="657651"/>
    <lineage>
        <taxon>Bacteria</taxon>
        <taxon>Pseudomonadati</taxon>
        <taxon>Pseudomonadota</taxon>
        <taxon>Alphaproteobacteria</taxon>
        <taxon>Rhodobacterales</taxon>
        <taxon>Paracoccaceae</taxon>
        <taxon>Paracoccus</taxon>
    </lineage>
</organism>
<protein>
    <recommendedName>
        <fullName evidence="3">Nodulation protein NodH</fullName>
    </recommendedName>
</protein>
<dbReference type="SUPFAM" id="SSF52540">
    <property type="entry name" value="P-loop containing nucleoside triphosphate hydrolases"/>
    <property type="match status" value="1"/>
</dbReference>
<dbReference type="Gene3D" id="3.40.50.300">
    <property type="entry name" value="P-loop containing nucleotide triphosphate hydrolases"/>
    <property type="match status" value="1"/>
</dbReference>
<dbReference type="RefSeq" id="WP_200683082.1">
    <property type="nucleotide sequence ID" value="NZ_JAEPRQ010000001.1"/>
</dbReference>
<dbReference type="InterPro" id="IPR005331">
    <property type="entry name" value="Sulfotransferase"/>
</dbReference>
<proteinExistence type="predicted"/>
<dbReference type="Pfam" id="PF03567">
    <property type="entry name" value="Sulfotransfer_2"/>
    <property type="match status" value="1"/>
</dbReference>
<comment type="caution">
    <text evidence="1">The sequence shown here is derived from an EMBL/GenBank/DDBJ whole genome shotgun (WGS) entry which is preliminary data.</text>
</comment>
<dbReference type="GO" id="GO:0016020">
    <property type="term" value="C:membrane"/>
    <property type="evidence" value="ECO:0007669"/>
    <property type="project" value="InterPro"/>
</dbReference>
<dbReference type="InterPro" id="IPR027417">
    <property type="entry name" value="P-loop_NTPase"/>
</dbReference>
<accession>A0A934VWY7</accession>
<dbReference type="Proteomes" id="UP000640485">
    <property type="component" value="Unassembled WGS sequence"/>
</dbReference>
<dbReference type="AlphaFoldDB" id="A0A934VWY7"/>